<dbReference type="Gene3D" id="3.40.630.30">
    <property type="match status" value="1"/>
</dbReference>
<dbReference type="Pfam" id="PF13508">
    <property type="entry name" value="Acetyltransf_7"/>
    <property type="match status" value="1"/>
</dbReference>
<sequence>MEIEIRELRKRDYGKAIQFAITGMHFNLYLDHKFLLHLYGRYFWYSELQCATQVIAAYLGDELAGVLLADMRGEKKRHRTIGQTIYVKIFMFLQNTFYKGGTSIYDAANREMLGEYLEKNQPDGQVVFLAADPDSKEKGIGTKLLEELERRERGKDIYLYTDDACTYEFYEHRGFVRSSEREVVLDFGNKKVPLKCFLYSKLMK</sequence>
<dbReference type="OrthoDB" id="9794197at2"/>
<evidence type="ECO:0000313" key="3">
    <source>
        <dbReference type="Proteomes" id="UP000284841"/>
    </source>
</evidence>
<evidence type="ECO:0000313" key="2">
    <source>
        <dbReference type="EMBL" id="RHJ89204.1"/>
    </source>
</evidence>
<dbReference type="GO" id="GO:0016747">
    <property type="term" value="F:acyltransferase activity, transferring groups other than amino-acyl groups"/>
    <property type="evidence" value="ECO:0007669"/>
    <property type="project" value="InterPro"/>
</dbReference>
<accession>A0A415E657</accession>
<feature type="domain" description="N-acetyltransferase" evidence="1">
    <location>
        <begin position="3"/>
        <end position="199"/>
    </location>
</feature>
<proteinExistence type="predicted"/>
<dbReference type="PROSITE" id="PS51186">
    <property type="entry name" value="GNAT"/>
    <property type="match status" value="1"/>
</dbReference>
<organism evidence="2 3">
    <name type="scientific">Emergencia timonensis</name>
    <dbReference type="NCBI Taxonomy" id="1776384"/>
    <lineage>
        <taxon>Bacteria</taxon>
        <taxon>Bacillati</taxon>
        <taxon>Bacillota</taxon>
        <taxon>Clostridia</taxon>
        <taxon>Peptostreptococcales</taxon>
        <taxon>Anaerovoracaceae</taxon>
        <taxon>Emergencia</taxon>
    </lineage>
</organism>
<evidence type="ECO:0000259" key="1">
    <source>
        <dbReference type="PROSITE" id="PS51186"/>
    </source>
</evidence>
<comment type="caution">
    <text evidence="2">The sequence shown here is derived from an EMBL/GenBank/DDBJ whole genome shotgun (WGS) entry which is preliminary data.</text>
</comment>
<keyword evidence="2" id="KW-0808">Transferase</keyword>
<dbReference type="InterPro" id="IPR016181">
    <property type="entry name" value="Acyl_CoA_acyltransferase"/>
</dbReference>
<dbReference type="STRING" id="1776384.GCA_900086585_02498"/>
<dbReference type="SUPFAM" id="SSF55729">
    <property type="entry name" value="Acyl-CoA N-acyltransferases (Nat)"/>
    <property type="match status" value="1"/>
</dbReference>
<dbReference type="Proteomes" id="UP000284841">
    <property type="component" value="Unassembled WGS sequence"/>
</dbReference>
<dbReference type="InterPro" id="IPR000182">
    <property type="entry name" value="GNAT_dom"/>
</dbReference>
<dbReference type="EMBL" id="QRMS01000001">
    <property type="protein sequence ID" value="RHJ89204.1"/>
    <property type="molecule type" value="Genomic_DNA"/>
</dbReference>
<protein>
    <submittedName>
        <fullName evidence="2">GNAT family N-acetyltransferase</fullName>
    </submittedName>
</protein>
<name>A0A415E657_9FIRM</name>
<dbReference type="RefSeq" id="WP_118333306.1">
    <property type="nucleotide sequence ID" value="NZ_AP025567.1"/>
</dbReference>
<dbReference type="AlphaFoldDB" id="A0A415E657"/>
<keyword evidence="3" id="KW-1185">Reference proteome</keyword>
<gene>
    <name evidence="2" type="ORF">DW099_01110</name>
</gene>
<reference evidence="2 3" key="1">
    <citation type="submission" date="2018-08" db="EMBL/GenBank/DDBJ databases">
        <title>A genome reference for cultivated species of the human gut microbiota.</title>
        <authorList>
            <person name="Zou Y."/>
            <person name="Xue W."/>
            <person name="Luo G."/>
        </authorList>
    </citation>
    <scope>NUCLEOTIDE SEQUENCE [LARGE SCALE GENOMIC DNA]</scope>
    <source>
        <strain evidence="2 3">AM07-24</strain>
    </source>
</reference>